<evidence type="ECO:0000313" key="9">
    <source>
        <dbReference type="EMBL" id="QQL44508.1"/>
    </source>
</evidence>
<dbReference type="GO" id="GO:0009103">
    <property type="term" value="P:lipopolysaccharide biosynthetic process"/>
    <property type="evidence" value="ECO:0007669"/>
    <property type="project" value="UniProtKB-ARBA"/>
</dbReference>
<gene>
    <name evidence="9" type="ORF">G3M56_011545</name>
</gene>
<keyword evidence="10" id="KW-1185">Reference proteome</keyword>
<keyword evidence="5" id="KW-0812">Transmembrane</keyword>
<dbReference type="PANTHER" id="PTHR33908:SF11">
    <property type="entry name" value="MEMBRANE PROTEIN"/>
    <property type="match status" value="1"/>
</dbReference>
<comment type="subcellular location">
    <subcellularLocation>
        <location evidence="1">Cell membrane</location>
        <topology evidence="1">Multi-pass membrane protein</topology>
    </subcellularLocation>
</comment>
<keyword evidence="2" id="KW-1003">Cell membrane</keyword>
<evidence type="ECO:0000256" key="7">
    <source>
        <dbReference type="ARBA" id="ARBA00023136"/>
    </source>
</evidence>
<keyword evidence="3" id="KW-0328">Glycosyltransferase</keyword>
<sequence length="519" mass="58584">MWKTHRWLLIALILLTICRWIMAGAIELTEDESYYHLWSEHPALSYYSKGPGVAATMGVSSFILGDSAFGIRFFSPLLGLATSLLIFRLARSIFDTNTAAWSVVLLNILPIFNAGSILLTIDPLSIFFWTAAMLALWRALHRSNASFTWWPLTGLLIGLGFLCKYTNALQLISIILLLVIVRRWRPHWRKPGPYLLLATFLVCTLPVIIWNAQNQWITVTHLIERGQLDEETGVNPGEFFSYLGMHAGVYSPVIFLGLLAALYLGIKRVGKDFGETFLILFAAPIIILYFILSFKEAGEANWTAPGMLSLGVLMIHYFQLARWSNRTKGIVRATAITLSILLTALSLNLDVLRKMGVQWPYSLDPTTRLTGWQSTADAVEDVIRKSQDNLGDGIFLICDRYQSAASLHHHLPDDLNLIRPTEAHPKVFIPQSSIILNQFSFWPRYDSIAGATEGEPGYTPFLGKNALFISTHPRSNPPEEIRRAFRHTQPLSTVEIRRLGMKLRDVRIFVCYDYQGISL</sequence>
<keyword evidence="7" id="KW-0472">Membrane</keyword>
<evidence type="ECO:0000256" key="2">
    <source>
        <dbReference type="ARBA" id="ARBA00022475"/>
    </source>
</evidence>
<name>A0A6B3LD94_9BACT</name>
<dbReference type="InterPro" id="IPR038731">
    <property type="entry name" value="RgtA/B/C-like"/>
</dbReference>
<dbReference type="PANTHER" id="PTHR33908">
    <property type="entry name" value="MANNOSYLTRANSFERASE YKCB-RELATED"/>
    <property type="match status" value="1"/>
</dbReference>
<feature type="domain" description="Glycosyltransferase RgtA/B/C/D-like" evidence="8">
    <location>
        <begin position="49"/>
        <end position="210"/>
    </location>
</feature>
<keyword evidence="4 9" id="KW-0808">Transferase</keyword>
<accession>A0A6B3LD94</accession>
<proteinExistence type="predicted"/>
<dbReference type="KEGG" id="soa:G3M56_011545"/>
<evidence type="ECO:0000256" key="1">
    <source>
        <dbReference type="ARBA" id="ARBA00004651"/>
    </source>
</evidence>
<dbReference type="GO" id="GO:0005886">
    <property type="term" value="C:plasma membrane"/>
    <property type="evidence" value="ECO:0007669"/>
    <property type="project" value="UniProtKB-SubCell"/>
</dbReference>
<reference evidence="9 10" key="1">
    <citation type="submission" date="2020-12" db="EMBL/GenBank/DDBJ databases">
        <title>Sulforoseuscoccus oceanibium gen. nov., sp. nov., a representative of the phylum Verrucomicrobia with special cytoplasmic membrane, and proposal of Sulforoseuscoccusaceae fam. nov.</title>
        <authorList>
            <person name="Xi F."/>
        </authorList>
    </citation>
    <scope>NUCLEOTIDE SEQUENCE [LARGE SCALE GENOMIC DNA]</scope>
    <source>
        <strain evidence="9 10">T37</strain>
    </source>
</reference>
<dbReference type="AlphaFoldDB" id="A0A6B3LD94"/>
<dbReference type="InterPro" id="IPR050297">
    <property type="entry name" value="LipidA_mod_glycosyltrf_83"/>
</dbReference>
<dbReference type="Proteomes" id="UP000475117">
    <property type="component" value="Chromosome"/>
</dbReference>
<keyword evidence="6" id="KW-1133">Transmembrane helix</keyword>
<evidence type="ECO:0000256" key="5">
    <source>
        <dbReference type="ARBA" id="ARBA00022692"/>
    </source>
</evidence>
<evidence type="ECO:0000256" key="6">
    <source>
        <dbReference type="ARBA" id="ARBA00022989"/>
    </source>
</evidence>
<dbReference type="RefSeq" id="WP_164363666.1">
    <property type="nucleotide sequence ID" value="NZ_CP066776.1"/>
</dbReference>
<evidence type="ECO:0000256" key="4">
    <source>
        <dbReference type="ARBA" id="ARBA00022679"/>
    </source>
</evidence>
<evidence type="ECO:0000259" key="8">
    <source>
        <dbReference type="Pfam" id="PF13231"/>
    </source>
</evidence>
<dbReference type="EMBL" id="CP066776">
    <property type="protein sequence ID" value="QQL44508.1"/>
    <property type="molecule type" value="Genomic_DNA"/>
</dbReference>
<evidence type="ECO:0000256" key="3">
    <source>
        <dbReference type="ARBA" id="ARBA00022676"/>
    </source>
</evidence>
<evidence type="ECO:0000313" key="10">
    <source>
        <dbReference type="Proteomes" id="UP000475117"/>
    </source>
</evidence>
<organism evidence="9 10">
    <name type="scientific">Sulfuriroseicoccus oceanibius</name>
    <dbReference type="NCBI Taxonomy" id="2707525"/>
    <lineage>
        <taxon>Bacteria</taxon>
        <taxon>Pseudomonadati</taxon>
        <taxon>Verrucomicrobiota</taxon>
        <taxon>Verrucomicrobiia</taxon>
        <taxon>Verrucomicrobiales</taxon>
        <taxon>Verrucomicrobiaceae</taxon>
        <taxon>Sulfuriroseicoccus</taxon>
    </lineage>
</organism>
<dbReference type="GO" id="GO:0016763">
    <property type="term" value="F:pentosyltransferase activity"/>
    <property type="evidence" value="ECO:0007669"/>
    <property type="project" value="TreeGrafter"/>
</dbReference>
<protein>
    <submittedName>
        <fullName evidence="9">Glycosyltransferase family 39 protein</fullName>
    </submittedName>
</protein>
<dbReference type="Pfam" id="PF13231">
    <property type="entry name" value="PMT_2"/>
    <property type="match status" value="1"/>
</dbReference>